<reference evidence="1 2" key="1">
    <citation type="submission" date="2019-05" db="EMBL/GenBank/DDBJ databases">
        <authorList>
            <consortium name="Science for Life Laboratories"/>
        </authorList>
    </citation>
    <scope>NUCLEOTIDE SEQUENCE [LARGE SCALE GENOMIC DNA]</scope>
    <source>
        <strain evidence="1">Soil9</strain>
    </source>
</reference>
<proteinExistence type="predicted"/>
<dbReference type="KEGG" id="gms:SOIL9_13780"/>
<keyword evidence="2" id="KW-1185">Reference proteome</keyword>
<gene>
    <name evidence="1" type="ORF">SOIL9_13780</name>
</gene>
<sequence>MLGSSSRGLSRWLIPYLLSGSKRQAPPHGQPVHLLLAICDHYEPKRGNAPPEKARARVRQWVEEYPRLFDRFRDADGMPPQYSFFYPEDEYEPELVDMVAELCRHKSGQRYGEVEVHLHHDNDTAENLRRTLLNFKKTLAERHGLLSRDKETGEIVYAFIHGNWCLDNCRHDGRWCGVNNELDVLRETGCYADFTLPSAPSETQTRKINSIYWAVDDPNRPKSHDTGIDLGTASQPPNSLLMIQGPLTLDWTRKKWGFLPKIENSCLQKSQPPDKNRLELWLRSCVKIPTKPNWYFVKLHTHGVNEPNQDVLLGEPMVRFHEMLSERANRDPLFRFHYVTAREMANIALAAHRRLDLTIQEARSLRYIPLG</sequence>
<dbReference type="EMBL" id="LR593886">
    <property type="protein sequence ID" value="VTR96336.1"/>
    <property type="molecule type" value="Genomic_DNA"/>
</dbReference>
<dbReference type="AlphaFoldDB" id="A0A6P2D786"/>
<accession>A0A6P2D786</accession>
<name>A0A6P2D786_9BACT</name>
<protein>
    <submittedName>
        <fullName evidence="1">Uncharacterized protein</fullName>
    </submittedName>
</protein>
<dbReference type="Proteomes" id="UP000464178">
    <property type="component" value="Chromosome"/>
</dbReference>
<organism evidence="1 2">
    <name type="scientific">Gemmata massiliana</name>
    <dbReference type="NCBI Taxonomy" id="1210884"/>
    <lineage>
        <taxon>Bacteria</taxon>
        <taxon>Pseudomonadati</taxon>
        <taxon>Planctomycetota</taxon>
        <taxon>Planctomycetia</taxon>
        <taxon>Gemmatales</taxon>
        <taxon>Gemmataceae</taxon>
        <taxon>Gemmata</taxon>
    </lineage>
</organism>
<evidence type="ECO:0000313" key="2">
    <source>
        <dbReference type="Proteomes" id="UP000464178"/>
    </source>
</evidence>
<evidence type="ECO:0000313" key="1">
    <source>
        <dbReference type="EMBL" id="VTR96336.1"/>
    </source>
</evidence>